<sequence length="160" mass="18192">MEVQEHTLPAPEGLQRCARVLDVGAGIRPMQWYEPDLHLCLDPYQPYCDVLDKAGYMTTCMTALEGLQQLWRYGGHPAIGAIYLLDVLEHMPKELGKQVLTIAKKLAQVQVVIYTPYGFKEQTKDVWEMGGDQWLVKNDDGLDMLRTGVADMIPYLIHEE</sequence>
<comment type="caution">
    <text evidence="1">The sequence shown here is derived from an EMBL/GenBank/DDBJ whole genome shotgun (WGS) entry which is preliminary data.</text>
</comment>
<reference evidence="1" key="1">
    <citation type="journal article" date="2015" name="Nature">
        <title>Complex archaea that bridge the gap between prokaryotes and eukaryotes.</title>
        <authorList>
            <person name="Spang A."/>
            <person name="Saw J.H."/>
            <person name="Jorgensen S.L."/>
            <person name="Zaremba-Niedzwiedzka K."/>
            <person name="Martijn J."/>
            <person name="Lind A.E."/>
            <person name="van Eijk R."/>
            <person name="Schleper C."/>
            <person name="Guy L."/>
            <person name="Ettema T.J."/>
        </authorList>
    </citation>
    <scope>NUCLEOTIDE SEQUENCE</scope>
</reference>
<dbReference type="InterPro" id="IPR011006">
    <property type="entry name" value="CheY-like_superfamily"/>
</dbReference>
<name>A0A0F9BBA9_9ZZZZ</name>
<dbReference type="AlphaFoldDB" id="A0A0F9BBA9"/>
<proteinExistence type="predicted"/>
<accession>A0A0F9BBA9</accession>
<evidence type="ECO:0000313" key="1">
    <source>
        <dbReference type="EMBL" id="KKL18975.1"/>
    </source>
</evidence>
<evidence type="ECO:0008006" key="2">
    <source>
        <dbReference type="Google" id="ProtNLM"/>
    </source>
</evidence>
<dbReference type="SUPFAM" id="SSF52172">
    <property type="entry name" value="CheY-like"/>
    <property type="match status" value="1"/>
</dbReference>
<dbReference type="EMBL" id="LAZR01038656">
    <property type="protein sequence ID" value="KKL18975.1"/>
    <property type="molecule type" value="Genomic_DNA"/>
</dbReference>
<gene>
    <name evidence="1" type="ORF">LCGC14_2470120</name>
</gene>
<organism evidence="1">
    <name type="scientific">marine sediment metagenome</name>
    <dbReference type="NCBI Taxonomy" id="412755"/>
    <lineage>
        <taxon>unclassified sequences</taxon>
        <taxon>metagenomes</taxon>
        <taxon>ecological metagenomes</taxon>
    </lineage>
</organism>
<protein>
    <recommendedName>
        <fullName evidence="2">Methyltransferase type 11 domain-containing protein</fullName>
    </recommendedName>
</protein>